<gene>
    <name evidence="1" type="ORF">HGRIS_001032</name>
</gene>
<dbReference type="EMBL" id="JASNQZ010000005">
    <property type="protein sequence ID" value="KAL0957217.1"/>
    <property type="molecule type" value="Genomic_DNA"/>
</dbReference>
<evidence type="ECO:0000313" key="2">
    <source>
        <dbReference type="Proteomes" id="UP001556367"/>
    </source>
</evidence>
<organism evidence="1 2">
    <name type="scientific">Hohenbuehelia grisea</name>
    <dbReference type="NCBI Taxonomy" id="104357"/>
    <lineage>
        <taxon>Eukaryota</taxon>
        <taxon>Fungi</taxon>
        <taxon>Dikarya</taxon>
        <taxon>Basidiomycota</taxon>
        <taxon>Agaricomycotina</taxon>
        <taxon>Agaricomycetes</taxon>
        <taxon>Agaricomycetidae</taxon>
        <taxon>Agaricales</taxon>
        <taxon>Pleurotineae</taxon>
        <taxon>Pleurotaceae</taxon>
        <taxon>Hohenbuehelia</taxon>
    </lineage>
</organism>
<accession>A0ABR3JNY6</accession>
<evidence type="ECO:0000313" key="1">
    <source>
        <dbReference type="EMBL" id="KAL0957217.1"/>
    </source>
</evidence>
<dbReference type="Proteomes" id="UP001556367">
    <property type="component" value="Unassembled WGS sequence"/>
</dbReference>
<protein>
    <submittedName>
        <fullName evidence="1">Uncharacterized protein</fullName>
    </submittedName>
</protein>
<proteinExistence type="predicted"/>
<reference evidence="2" key="1">
    <citation type="submission" date="2024-06" db="EMBL/GenBank/DDBJ databases">
        <title>Multi-omics analyses provide insights into the biosynthesis of the anticancer antibiotic pleurotin in Hohenbuehelia grisea.</title>
        <authorList>
            <person name="Weaver J.A."/>
            <person name="Alberti F."/>
        </authorList>
    </citation>
    <scope>NUCLEOTIDE SEQUENCE [LARGE SCALE GENOMIC DNA]</scope>
    <source>
        <strain evidence="2">T-177</strain>
    </source>
</reference>
<keyword evidence="2" id="KW-1185">Reference proteome</keyword>
<comment type="caution">
    <text evidence="1">The sequence shown here is derived from an EMBL/GenBank/DDBJ whole genome shotgun (WGS) entry which is preliminary data.</text>
</comment>
<name>A0ABR3JNY6_9AGAR</name>
<sequence>MNSSSQETFIHCVHNYDTIKFEQELLDAFLLHDEPGASTLGDEGGAPGHAGKMKGGKGAYYTRWLYRRRRVR</sequence>